<evidence type="ECO:0000313" key="3">
    <source>
        <dbReference type="Proteomes" id="UP001163882"/>
    </source>
</evidence>
<keyword evidence="3" id="KW-1185">Reference proteome</keyword>
<gene>
    <name evidence="2" type="ORF">OF122_06120</name>
</gene>
<reference evidence="2" key="1">
    <citation type="submission" date="2022-10" db="EMBL/GenBank/DDBJ databases">
        <title>YIM 151497 complete genome.</title>
        <authorList>
            <person name="Chen X."/>
        </authorList>
    </citation>
    <scope>NUCLEOTIDE SEQUENCE</scope>
    <source>
        <strain evidence="2">YIM 151497</strain>
    </source>
</reference>
<evidence type="ECO:0000256" key="1">
    <source>
        <dbReference type="SAM" id="MobiDB-lite"/>
    </source>
</evidence>
<organism evidence="2 3">
    <name type="scientific">Pelagibacterium flavum</name>
    <dbReference type="NCBI Taxonomy" id="2984530"/>
    <lineage>
        <taxon>Bacteria</taxon>
        <taxon>Pseudomonadati</taxon>
        <taxon>Pseudomonadota</taxon>
        <taxon>Alphaproteobacteria</taxon>
        <taxon>Hyphomicrobiales</taxon>
        <taxon>Devosiaceae</taxon>
        <taxon>Pelagibacterium</taxon>
    </lineage>
</organism>
<dbReference type="Proteomes" id="UP001163882">
    <property type="component" value="Chromosome"/>
</dbReference>
<dbReference type="EMBL" id="CP107716">
    <property type="protein sequence ID" value="UYQ73334.1"/>
    <property type="molecule type" value="Genomic_DNA"/>
</dbReference>
<dbReference type="RefSeq" id="WP_264226921.1">
    <property type="nucleotide sequence ID" value="NZ_CP107716.1"/>
</dbReference>
<sequence length="159" mass="17138">MPRRKTSTPAPEAFAALMARLTAVQGAMAAQGRSRPTLEAPDETARLVRALLTDLRRFATGLGHKRAVPSLPNGTVRFSTILLVLGEAAARFETLGLEHDFPQSDPRSLKGRLDAANGDMAAMLVATVANMSRRRAGRSPTEPPQQPAAWTKPWITSAR</sequence>
<protein>
    <submittedName>
        <fullName evidence="2">Uncharacterized protein</fullName>
    </submittedName>
</protein>
<evidence type="ECO:0000313" key="2">
    <source>
        <dbReference type="EMBL" id="UYQ73334.1"/>
    </source>
</evidence>
<accession>A0ABY6ISF6</accession>
<proteinExistence type="predicted"/>
<feature type="region of interest" description="Disordered" evidence="1">
    <location>
        <begin position="133"/>
        <end position="159"/>
    </location>
</feature>
<name>A0ABY6ISF6_9HYPH</name>